<dbReference type="AlphaFoldDB" id="N9E0K7"/>
<dbReference type="Proteomes" id="UP000017670">
    <property type="component" value="Unassembled WGS sequence"/>
</dbReference>
<sequence>MCLSSQSMQIFLDIIQYKTLFMHTQLSLIREDGIHKTSALNDQFLKNACYF</sequence>
<evidence type="ECO:0000313" key="2">
    <source>
        <dbReference type="Proteomes" id="UP000017670"/>
    </source>
</evidence>
<evidence type="ECO:0000313" key="1">
    <source>
        <dbReference type="EMBL" id="ENW03667.1"/>
    </source>
</evidence>
<protein>
    <submittedName>
        <fullName evidence="1">Uncharacterized protein</fullName>
    </submittedName>
</protein>
<name>N9E0K7_9GAMM</name>
<accession>N9E0K7</accession>
<keyword evidence="2" id="KW-1185">Reference proteome</keyword>
<comment type="caution">
    <text evidence="1">The sequence shown here is derived from an EMBL/GenBank/DDBJ whole genome shotgun (WGS) entry which is preliminary data.</text>
</comment>
<reference evidence="1 2" key="1">
    <citation type="submission" date="2013-02" db="EMBL/GenBank/DDBJ databases">
        <title>The Genome Sequence of Acinetobacter beijerinckii CIP 110307.</title>
        <authorList>
            <consortium name="The Broad Institute Genome Sequencing Platform"/>
            <consortium name="The Broad Institute Genome Sequencing Center for Infectious Disease"/>
            <person name="Cerqueira G."/>
            <person name="Feldgarden M."/>
            <person name="Courvalin P."/>
            <person name="Perichon B."/>
            <person name="Grillot-Courvalin C."/>
            <person name="Clermont D."/>
            <person name="Rocha E."/>
            <person name="Yoon E.-J."/>
            <person name="Nemec A."/>
            <person name="Walker B."/>
            <person name="Young S.K."/>
            <person name="Zeng Q."/>
            <person name="Gargeya S."/>
            <person name="Fitzgerald M."/>
            <person name="Haas B."/>
            <person name="Abouelleil A."/>
            <person name="Alvarado L."/>
            <person name="Arachchi H.M."/>
            <person name="Berlin A.M."/>
            <person name="Chapman S.B."/>
            <person name="Dewar J."/>
            <person name="Goldberg J."/>
            <person name="Griggs A."/>
            <person name="Gujja S."/>
            <person name="Hansen M."/>
            <person name="Howarth C."/>
            <person name="Imamovic A."/>
            <person name="Larimer J."/>
            <person name="McCowan C."/>
            <person name="Murphy C."/>
            <person name="Neiman D."/>
            <person name="Pearson M."/>
            <person name="Priest M."/>
            <person name="Roberts A."/>
            <person name="Saif S."/>
            <person name="Shea T."/>
            <person name="Sisk P."/>
            <person name="Sykes S."/>
            <person name="Wortman J."/>
            <person name="Nusbaum C."/>
            <person name="Birren B."/>
        </authorList>
    </citation>
    <scope>NUCLEOTIDE SEQUENCE [LARGE SCALE GENOMIC DNA]</scope>
    <source>
        <strain evidence="1 2">CIP 110307</strain>
    </source>
</reference>
<dbReference type="HOGENOM" id="CLU_3094454_0_0_6"/>
<dbReference type="EMBL" id="APQL01000011">
    <property type="protein sequence ID" value="ENW03667.1"/>
    <property type="molecule type" value="Genomic_DNA"/>
</dbReference>
<proteinExistence type="predicted"/>
<organism evidence="1 2">
    <name type="scientific">Acinetobacter beijerinckii CIP 110307</name>
    <dbReference type="NCBI Taxonomy" id="1217648"/>
    <lineage>
        <taxon>Bacteria</taxon>
        <taxon>Pseudomonadati</taxon>
        <taxon>Pseudomonadota</taxon>
        <taxon>Gammaproteobacteria</taxon>
        <taxon>Moraxellales</taxon>
        <taxon>Moraxellaceae</taxon>
        <taxon>Acinetobacter</taxon>
    </lineage>
</organism>
<gene>
    <name evidence="1" type="ORF">F933_03067</name>
</gene>
<dbReference type="STRING" id="262668.GCA_000931715_02559"/>
<dbReference type="PATRIC" id="fig|1217648.3.peg.2986"/>